<organism evidence="4">
    <name type="scientific">Dissoconium aciculare CBS 342.82</name>
    <dbReference type="NCBI Taxonomy" id="1314786"/>
    <lineage>
        <taxon>Eukaryota</taxon>
        <taxon>Fungi</taxon>
        <taxon>Dikarya</taxon>
        <taxon>Ascomycota</taxon>
        <taxon>Pezizomycotina</taxon>
        <taxon>Dothideomycetes</taxon>
        <taxon>Dothideomycetidae</taxon>
        <taxon>Mycosphaerellales</taxon>
        <taxon>Dissoconiaceae</taxon>
        <taxon>Dissoconium</taxon>
    </lineage>
</organism>
<dbReference type="GO" id="GO:0016491">
    <property type="term" value="F:oxidoreductase activity"/>
    <property type="evidence" value="ECO:0007669"/>
    <property type="project" value="UniProtKB-KW"/>
</dbReference>
<dbReference type="GeneID" id="54360911"/>
<reference evidence="4" key="1">
    <citation type="submission" date="2020-01" db="EMBL/GenBank/DDBJ databases">
        <authorList>
            <consortium name="DOE Joint Genome Institute"/>
            <person name="Haridas S."/>
            <person name="Albert R."/>
            <person name="Binder M."/>
            <person name="Bloem J."/>
            <person name="Labutti K."/>
            <person name="Salamov A."/>
            <person name="Andreopoulos B."/>
            <person name="Baker S.E."/>
            <person name="Barry K."/>
            <person name="Bills G."/>
            <person name="Bluhm B.H."/>
            <person name="Cannon C."/>
            <person name="Castanera R."/>
            <person name="Culley D.E."/>
            <person name="Daum C."/>
            <person name="Ezra D."/>
            <person name="Gonzalez J.B."/>
            <person name="Henrissat B."/>
            <person name="Kuo A."/>
            <person name="Liang C."/>
            <person name="Lipzen A."/>
            <person name="Lutzoni F."/>
            <person name="Magnuson J."/>
            <person name="Mondo S."/>
            <person name="Nolan M."/>
            <person name="Ohm R."/>
            <person name="Pangilinan J."/>
            <person name="Park H.-J."/>
            <person name="Ramirez L."/>
            <person name="Alfaro M."/>
            <person name="Sun H."/>
            <person name="Tritt A."/>
            <person name="Yoshinaga Y."/>
            <person name="Zwiers L.-H."/>
            <person name="Turgeon B.G."/>
            <person name="Goodwin S.B."/>
            <person name="Spatafora J.W."/>
            <person name="Crous P.W."/>
            <person name="Grigoriev I.V."/>
        </authorList>
    </citation>
    <scope>NUCLEOTIDE SEQUENCE</scope>
    <source>
        <strain evidence="4">CBS 342.82</strain>
    </source>
</reference>
<evidence type="ECO:0000313" key="3">
    <source>
        <dbReference type="Proteomes" id="UP000504637"/>
    </source>
</evidence>
<dbReference type="RefSeq" id="XP_033459616.1">
    <property type="nucleotide sequence ID" value="XM_033603111.1"/>
</dbReference>
<keyword evidence="3" id="KW-1185">Reference proteome</keyword>
<reference evidence="4" key="3">
    <citation type="submission" date="2025-08" db="UniProtKB">
        <authorList>
            <consortium name="RefSeq"/>
        </authorList>
    </citation>
    <scope>IDENTIFICATION</scope>
    <source>
        <strain evidence="4">CBS 342.82</strain>
    </source>
</reference>
<dbReference type="AlphaFoldDB" id="A0A6J3M3K3"/>
<dbReference type="Gene3D" id="3.40.50.720">
    <property type="entry name" value="NAD(P)-binding Rossmann-like Domain"/>
    <property type="match status" value="1"/>
</dbReference>
<dbReference type="PANTHER" id="PTHR47534">
    <property type="entry name" value="YALI0E05731P"/>
    <property type="match status" value="1"/>
</dbReference>
<feature type="region of interest" description="Disordered" evidence="2">
    <location>
        <begin position="344"/>
        <end position="398"/>
    </location>
</feature>
<reference evidence="4" key="2">
    <citation type="submission" date="2020-04" db="EMBL/GenBank/DDBJ databases">
        <authorList>
            <consortium name="NCBI Genome Project"/>
        </authorList>
    </citation>
    <scope>NUCLEOTIDE SEQUENCE</scope>
    <source>
        <strain evidence="4">CBS 342.82</strain>
    </source>
</reference>
<dbReference type="Pfam" id="PF00106">
    <property type="entry name" value="adh_short"/>
    <property type="match status" value="1"/>
</dbReference>
<name>A0A6J3M3K3_9PEZI</name>
<dbReference type="InterPro" id="IPR052228">
    <property type="entry name" value="Sec_Metab_Biosynth_Oxidored"/>
</dbReference>
<feature type="compositionally biased region" description="Polar residues" evidence="2">
    <location>
        <begin position="377"/>
        <end position="388"/>
    </location>
</feature>
<proteinExistence type="predicted"/>
<protein>
    <submittedName>
        <fullName evidence="4">NAD(P)-binding protein</fullName>
    </submittedName>
</protein>
<dbReference type="InterPro" id="IPR002347">
    <property type="entry name" value="SDR_fam"/>
</dbReference>
<dbReference type="SUPFAM" id="SSF51735">
    <property type="entry name" value="NAD(P)-binding Rossmann-fold domains"/>
    <property type="match status" value="1"/>
</dbReference>
<dbReference type="OrthoDB" id="2898509at2759"/>
<dbReference type="InterPro" id="IPR036291">
    <property type="entry name" value="NAD(P)-bd_dom_sf"/>
</dbReference>
<dbReference type="Proteomes" id="UP000504637">
    <property type="component" value="Unplaced"/>
</dbReference>
<evidence type="ECO:0000256" key="2">
    <source>
        <dbReference type="SAM" id="MobiDB-lite"/>
    </source>
</evidence>
<gene>
    <name evidence="4" type="ORF">K489DRAFT_370233</name>
</gene>
<sequence>MEPAVQTAGLESISINTIRASNAQCSFFDGLVVVFIGGTDGIGRETALEVFKRTTRPRAYIVGRNAAKGASLVAELHDINGGGRATFIQKDISLISSVDELCADLARREPKINCVILTPGYMTLKGRDETSEGIDKRMAVNYYSRMRIILNLMPCLDRAVEAGELSRVITVLAAGSENDIIHTDDLDLKHHFNLNECLAHCVIMSDFMVEELAQKFPNTSFSHSFPGSVKSGITNQLTSAARLAAKVLFATANSWLLDSRESGERHFFQMTSECYKSCNRQIGIAVPRGMTFARGMNGVLGSGGYLLDWDCKPAGEHETIAKYRAQGLGPKTWQHTAEIFEQALQRSRRDAKRPAGEEADGNGIRAVPNPVGWRSAEPQTEDLQQSRNPPGWRAGSFR</sequence>
<dbReference type="PANTHER" id="PTHR47534:SF3">
    <property type="entry name" value="ALCOHOL DEHYDROGENASE-LIKE C-TERMINAL DOMAIN-CONTAINING PROTEIN"/>
    <property type="match status" value="1"/>
</dbReference>
<accession>A0A6J3M3K3</accession>
<evidence type="ECO:0000313" key="4">
    <source>
        <dbReference type="RefSeq" id="XP_033459616.1"/>
    </source>
</evidence>
<evidence type="ECO:0000256" key="1">
    <source>
        <dbReference type="ARBA" id="ARBA00023002"/>
    </source>
</evidence>
<keyword evidence="1" id="KW-0560">Oxidoreductase</keyword>